<name>A0A0B2SMQ1_GLYSO</name>
<gene>
    <name evidence="1" type="ORF">glysoja_038730</name>
</gene>
<proteinExistence type="predicted"/>
<evidence type="ECO:0000313" key="1">
    <source>
        <dbReference type="EMBL" id="KHN45552.1"/>
    </source>
</evidence>
<sequence>MIADSFEFRFEDSLEAICGVISILPVEYTKDYQNMNILSDYTREDYFDDPFLSPKVVWVTQVSCFTPHQNAAIFNLPTKDMRCHMKPLHLIAMVEDQIINKILVYGGDAFNILPRSMLCRFGRTIEDSILHNIVVSDFYGKPSDSEEAICLDVSVGNRRSPTMFLVIWSQHNFNMLSGRE</sequence>
<accession>A0A0B2SMQ1</accession>
<protein>
    <submittedName>
        <fullName evidence="1">Uncharacterized protein</fullName>
    </submittedName>
</protein>
<dbReference type="AlphaFoldDB" id="A0A0B2SMQ1"/>
<dbReference type="EMBL" id="KN642099">
    <property type="protein sequence ID" value="KHN45552.1"/>
    <property type="molecule type" value="Genomic_DNA"/>
</dbReference>
<feature type="non-terminal residue" evidence="1">
    <location>
        <position position="180"/>
    </location>
</feature>
<organism evidence="1">
    <name type="scientific">Glycine soja</name>
    <name type="common">Wild soybean</name>
    <dbReference type="NCBI Taxonomy" id="3848"/>
    <lineage>
        <taxon>Eukaryota</taxon>
        <taxon>Viridiplantae</taxon>
        <taxon>Streptophyta</taxon>
        <taxon>Embryophyta</taxon>
        <taxon>Tracheophyta</taxon>
        <taxon>Spermatophyta</taxon>
        <taxon>Magnoliopsida</taxon>
        <taxon>eudicotyledons</taxon>
        <taxon>Gunneridae</taxon>
        <taxon>Pentapetalae</taxon>
        <taxon>rosids</taxon>
        <taxon>fabids</taxon>
        <taxon>Fabales</taxon>
        <taxon>Fabaceae</taxon>
        <taxon>Papilionoideae</taxon>
        <taxon>50 kb inversion clade</taxon>
        <taxon>NPAAA clade</taxon>
        <taxon>indigoferoid/millettioid clade</taxon>
        <taxon>Phaseoleae</taxon>
        <taxon>Glycine</taxon>
        <taxon>Glycine subgen. Soja</taxon>
    </lineage>
</organism>
<dbReference type="Proteomes" id="UP000053555">
    <property type="component" value="Unassembled WGS sequence"/>
</dbReference>
<reference evidence="1" key="1">
    <citation type="submission" date="2014-07" db="EMBL/GenBank/DDBJ databases">
        <title>Identification of a novel salt tolerance gene in wild soybean by whole-genome sequencing.</title>
        <authorList>
            <person name="Lam H.-M."/>
            <person name="Qi X."/>
            <person name="Li M.-W."/>
            <person name="Liu X."/>
            <person name="Xie M."/>
            <person name="Ni M."/>
            <person name="Xu X."/>
        </authorList>
    </citation>
    <scope>NUCLEOTIDE SEQUENCE [LARGE SCALE GENOMIC DNA]</scope>
    <source>
        <tissue evidence="1">Root</tissue>
    </source>
</reference>